<name>Q5TUC5_ANOGA</name>
<keyword evidence="2 6" id="KW-0732">Signal</keyword>
<dbReference type="EMBL" id="AAAB01008849">
    <property type="protein sequence ID" value="EAL41006.3"/>
    <property type="molecule type" value="Genomic_DNA"/>
</dbReference>
<dbReference type="PANTHER" id="PTHR23301">
    <property type="entry name" value="CHITIN BINDING PERITROPHIN-A"/>
    <property type="match status" value="1"/>
</dbReference>
<feature type="chain" id="PRO_5004262097" evidence="6">
    <location>
        <begin position="27"/>
        <end position="312"/>
    </location>
</feature>
<dbReference type="SMART" id="SM00494">
    <property type="entry name" value="ChtBD2"/>
    <property type="match status" value="4"/>
</dbReference>
<feature type="domain" description="Chitin-binding type-2" evidence="7">
    <location>
        <begin position="86"/>
        <end position="140"/>
    </location>
</feature>
<dbReference type="PhylomeDB" id="Q5TUC5"/>
<gene>
    <name evidence="8" type="ORF">AgaP_AGAP010467</name>
</gene>
<evidence type="ECO:0000256" key="4">
    <source>
        <dbReference type="ARBA" id="ARBA00023157"/>
    </source>
</evidence>
<evidence type="ECO:0000256" key="1">
    <source>
        <dbReference type="ARBA" id="ARBA00022669"/>
    </source>
</evidence>
<dbReference type="PaxDb" id="7165-AGAP028009-PA"/>
<evidence type="ECO:0000256" key="5">
    <source>
        <dbReference type="ARBA" id="ARBA00023180"/>
    </source>
</evidence>
<dbReference type="InterPro" id="IPR051940">
    <property type="entry name" value="Chitin_bind-dev_reg"/>
</dbReference>
<evidence type="ECO:0000256" key="2">
    <source>
        <dbReference type="ARBA" id="ARBA00022729"/>
    </source>
</evidence>
<protein>
    <submittedName>
        <fullName evidence="8">AGAP010467-PA</fullName>
    </submittedName>
</protein>
<reference evidence="8" key="2">
    <citation type="submission" date="2002-03" db="EMBL/GenBank/DDBJ databases">
        <authorList>
            <consortium name="The Anopheles Genome Sequencing Consortium"/>
        </authorList>
    </citation>
    <scope>NUCLEOTIDE SEQUENCE</scope>
    <source>
        <strain evidence="8">PEST</strain>
    </source>
</reference>
<dbReference type="Gene3D" id="2.170.140.10">
    <property type="entry name" value="Chitin binding domain"/>
    <property type="match status" value="4"/>
</dbReference>
<feature type="non-terminal residue" evidence="8">
    <location>
        <position position="312"/>
    </location>
</feature>
<reference evidence="8" key="5">
    <citation type="submission" date="2011-05" db="EMBL/GenBank/DDBJ databases">
        <authorList>
            <consortium name="VectorBase"/>
        </authorList>
    </citation>
    <scope>NUCLEOTIDE SEQUENCE</scope>
    <source>
        <strain evidence="8">PEST</strain>
    </source>
</reference>
<evidence type="ECO:0000313" key="8">
    <source>
        <dbReference type="EMBL" id="EAL41006.3"/>
    </source>
</evidence>
<feature type="domain" description="Chitin-binding type-2" evidence="7">
    <location>
        <begin position="28"/>
        <end position="85"/>
    </location>
</feature>
<comment type="caution">
    <text evidence="8">The sequence shown here is derived from an EMBL/GenBank/DDBJ whole genome shotgun (WGS) entry which is preliminary data.</text>
</comment>
<dbReference type="InterPro" id="IPR036508">
    <property type="entry name" value="Chitin-bd_dom_sf"/>
</dbReference>
<dbReference type="eggNOG" id="ENOG502TESP">
    <property type="taxonomic scope" value="Eukaryota"/>
</dbReference>
<evidence type="ECO:0000256" key="6">
    <source>
        <dbReference type="SAM" id="SignalP"/>
    </source>
</evidence>
<dbReference type="AlphaFoldDB" id="Q5TUC5"/>
<keyword evidence="3" id="KW-0677">Repeat</keyword>
<accession>Q5TUC5</accession>
<evidence type="ECO:0000259" key="7">
    <source>
        <dbReference type="PROSITE" id="PS50940"/>
    </source>
</evidence>
<reference evidence="8" key="3">
    <citation type="journal article" date="2004" name="Trends Parasitol.">
        <title>The Anopheles gambiae genome: an update.</title>
        <authorList>
            <person name="Mongin E."/>
            <person name="Louis C."/>
            <person name="Holt R.A."/>
            <person name="Birney E."/>
            <person name="Collins F.H."/>
        </authorList>
    </citation>
    <scope>NUCLEOTIDE SEQUENCE</scope>
    <source>
        <strain evidence="8">PEST</strain>
    </source>
</reference>
<dbReference type="VEuPathDB" id="VectorBase:AGAMI1_000013"/>
<dbReference type="Pfam" id="PF01607">
    <property type="entry name" value="CBM_14"/>
    <property type="match status" value="4"/>
</dbReference>
<feature type="domain" description="Chitin-binding type-2" evidence="7">
    <location>
        <begin position="228"/>
        <end position="285"/>
    </location>
</feature>
<proteinExistence type="predicted"/>
<feature type="non-terminal residue" evidence="8">
    <location>
        <position position="1"/>
    </location>
</feature>
<dbReference type="GO" id="GO:0008061">
    <property type="term" value="F:chitin binding"/>
    <property type="evidence" value="ECO:0007669"/>
    <property type="project" value="UniProtKB-KW"/>
</dbReference>
<sequence length="312" mass="34758">LLSGNMNRVWLLAVLLEILLLQAALSNNTRCANRPDGVFINDFTACDAFYTCLRGEAFPGVCPIGFVFNEELQLCDHPWNVKCLICPESDSFEATFEPIDGECTYYSVCVQGIGELRECAQGLQFDPVEKTCDLAENVNCEIPLCPNNVNPNVPISVPNPSDCSRYYICFMGEASERECAPTLLFNPETRLCDLEENVECFTKLKMFKHNLLVCVVLAAFIITTGAQRNPCLGIPDGMFVNDFTSCEGYFLCMSETPTHAQCPPGFYFNEAQQLCDFPQNVFCHVCNQQNGVQLFPHPTNCDQFITCSNGIS</sequence>
<evidence type="ECO:0000256" key="3">
    <source>
        <dbReference type="ARBA" id="ARBA00022737"/>
    </source>
</evidence>
<dbReference type="PANTHER" id="PTHR23301:SF0">
    <property type="entry name" value="CHITIN-BINDING TYPE-2 DOMAIN-CONTAINING PROTEIN-RELATED"/>
    <property type="match status" value="1"/>
</dbReference>
<feature type="signal peptide" evidence="6">
    <location>
        <begin position="1"/>
        <end position="26"/>
    </location>
</feature>
<reference evidence="8" key="1">
    <citation type="journal article" date="2002" name="Science">
        <title>The genome sequence of the malaria mosquito Anopheles gambiae.</title>
        <authorList>
            <person name="Holt R.A."/>
            <person name="Subramanian G.M."/>
            <person name="Halpern A."/>
            <person name="Sutton G.G."/>
            <person name="Charlab R."/>
            <person name="Nusskern D.R."/>
            <person name="Wincker P."/>
            <person name="Clark A.G."/>
            <person name="Ribeiro J.M."/>
            <person name="Wides R."/>
            <person name="Salzberg S.L."/>
            <person name="Loftus B."/>
            <person name="Yandell M."/>
            <person name="Majoros W.H."/>
            <person name="Rusch D.B."/>
            <person name="Lai Z."/>
            <person name="Kraft C.L."/>
            <person name="Abril J.F."/>
            <person name="Anthouard V."/>
            <person name="Arensburger P."/>
            <person name="Atkinson P.W."/>
            <person name="Baden H."/>
            <person name="de Berardinis V."/>
            <person name="Baldwin D."/>
            <person name="Benes V."/>
            <person name="Biedler J."/>
            <person name="Blass C."/>
            <person name="Bolanos R."/>
            <person name="Boscus D."/>
            <person name="Barnstead M."/>
            <person name="Cai S."/>
            <person name="Center A."/>
            <person name="Chaturverdi K."/>
            <person name="Christophides G.K."/>
            <person name="Chrystal M.A."/>
            <person name="Clamp M."/>
            <person name="Cravchik A."/>
            <person name="Curwen V."/>
            <person name="Dana A."/>
            <person name="Delcher A."/>
            <person name="Dew I."/>
            <person name="Evans C.A."/>
            <person name="Flanigan M."/>
            <person name="Grundschober-Freimoser A."/>
            <person name="Friedli L."/>
            <person name="Gu Z."/>
            <person name="Guan P."/>
            <person name="Guigo R."/>
            <person name="Hillenmeyer M.E."/>
            <person name="Hladun S.L."/>
            <person name="Hogan J.R."/>
            <person name="Hong Y.S."/>
            <person name="Hoover J."/>
            <person name="Jaillon O."/>
            <person name="Ke Z."/>
            <person name="Kodira C."/>
            <person name="Kokoza E."/>
            <person name="Koutsos A."/>
            <person name="Letunic I."/>
            <person name="Levitsky A."/>
            <person name="Liang Y."/>
            <person name="Lin J.J."/>
            <person name="Lobo N.F."/>
            <person name="Lopez J.R."/>
            <person name="Malek J.A."/>
            <person name="McIntosh T.C."/>
            <person name="Meister S."/>
            <person name="Miller J."/>
            <person name="Mobarry C."/>
            <person name="Mongin E."/>
            <person name="Murphy S.D."/>
            <person name="O'Brochta D.A."/>
            <person name="Pfannkoch C."/>
            <person name="Qi R."/>
            <person name="Regier M.A."/>
            <person name="Remington K."/>
            <person name="Shao H."/>
            <person name="Sharakhova M.V."/>
            <person name="Sitter C.D."/>
            <person name="Shetty J."/>
            <person name="Smith T.J."/>
            <person name="Strong R."/>
            <person name="Sun J."/>
            <person name="Thomasova D."/>
            <person name="Ton L.Q."/>
            <person name="Topalis P."/>
            <person name="Tu Z."/>
            <person name="Unger M.F."/>
            <person name="Walenz B."/>
            <person name="Wang A."/>
            <person name="Wang J."/>
            <person name="Wang M."/>
            <person name="Wang X."/>
            <person name="Woodford K.J."/>
            <person name="Wortman J.R."/>
            <person name="Wu M."/>
            <person name="Yao A."/>
            <person name="Zdobnov E.M."/>
            <person name="Zhang H."/>
            <person name="Zhao Q."/>
            <person name="Zhao S."/>
            <person name="Zhu S.C."/>
            <person name="Zhimulev I."/>
            <person name="Coluzzi M."/>
            <person name="della Torre A."/>
            <person name="Roth C.W."/>
            <person name="Louis C."/>
            <person name="Kalush F."/>
            <person name="Mural R.J."/>
            <person name="Myers E.W."/>
            <person name="Adams M.D."/>
            <person name="Smith H.O."/>
            <person name="Broder S."/>
            <person name="Gardner M.J."/>
            <person name="Fraser C.M."/>
            <person name="Birney E."/>
            <person name="Bork P."/>
            <person name="Brey P.T."/>
            <person name="Venter J.C."/>
            <person name="Weissenbach J."/>
            <person name="Kafatos F.C."/>
            <person name="Collins F.H."/>
            <person name="Hoffman S.L."/>
        </authorList>
    </citation>
    <scope>NUCLEOTIDE SEQUENCE [LARGE SCALE GENOMIC DNA]</scope>
    <source>
        <strain evidence="8">PEST</strain>
    </source>
</reference>
<dbReference type="InterPro" id="IPR002557">
    <property type="entry name" value="Chitin-bd_dom"/>
</dbReference>
<keyword evidence="5" id="KW-0325">Glycoprotein</keyword>
<dbReference type="VEuPathDB" id="VectorBase:AGAP010467"/>
<dbReference type="GO" id="GO:0005576">
    <property type="term" value="C:extracellular region"/>
    <property type="evidence" value="ECO:0007669"/>
    <property type="project" value="InterPro"/>
</dbReference>
<dbReference type="SUPFAM" id="SSF57625">
    <property type="entry name" value="Invertebrate chitin-binding proteins"/>
    <property type="match status" value="5"/>
</dbReference>
<organism evidence="8">
    <name type="scientific">Anopheles gambiae</name>
    <name type="common">African malaria mosquito</name>
    <dbReference type="NCBI Taxonomy" id="7165"/>
    <lineage>
        <taxon>Eukaryota</taxon>
        <taxon>Metazoa</taxon>
        <taxon>Ecdysozoa</taxon>
        <taxon>Arthropoda</taxon>
        <taxon>Hexapoda</taxon>
        <taxon>Insecta</taxon>
        <taxon>Pterygota</taxon>
        <taxon>Neoptera</taxon>
        <taxon>Endopterygota</taxon>
        <taxon>Diptera</taxon>
        <taxon>Nematocera</taxon>
        <taxon>Culicoidea</taxon>
        <taxon>Culicidae</taxon>
        <taxon>Anophelinae</taxon>
        <taxon>Anopheles</taxon>
    </lineage>
</organism>
<keyword evidence="1" id="KW-0147">Chitin-binding</keyword>
<dbReference type="PROSITE" id="PS50940">
    <property type="entry name" value="CHIT_BIND_II"/>
    <property type="match status" value="4"/>
</dbReference>
<reference evidence="8" key="4">
    <citation type="journal article" date="2007" name="Genome Biol.">
        <title>Update of the Anopheles gambiae PEST genome assembly.</title>
        <authorList>
            <person name="Sharakhova M.V."/>
            <person name="Hammond M.P."/>
            <person name="Lobo N.F."/>
            <person name="Krzywinski J."/>
            <person name="Unger M.F."/>
            <person name="Hillenmeyer M.E."/>
            <person name="Bruggner R.V."/>
            <person name="Birney E."/>
            <person name="Collins F.H."/>
        </authorList>
    </citation>
    <scope>NUCLEOTIDE SEQUENCE</scope>
    <source>
        <strain evidence="8">PEST</strain>
    </source>
</reference>
<feature type="domain" description="Chitin-binding type-2" evidence="7">
    <location>
        <begin position="142"/>
        <end position="202"/>
    </location>
</feature>
<keyword evidence="4" id="KW-1015">Disulfide bond</keyword>